<accession>A0ACB9JHI0</accession>
<name>A0ACB9JHI0_9ASTR</name>
<organism evidence="1 2">
    <name type="scientific">Smallanthus sonchifolius</name>
    <dbReference type="NCBI Taxonomy" id="185202"/>
    <lineage>
        <taxon>Eukaryota</taxon>
        <taxon>Viridiplantae</taxon>
        <taxon>Streptophyta</taxon>
        <taxon>Embryophyta</taxon>
        <taxon>Tracheophyta</taxon>
        <taxon>Spermatophyta</taxon>
        <taxon>Magnoliopsida</taxon>
        <taxon>eudicotyledons</taxon>
        <taxon>Gunneridae</taxon>
        <taxon>Pentapetalae</taxon>
        <taxon>asterids</taxon>
        <taxon>campanulids</taxon>
        <taxon>Asterales</taxon>
        <taxon>Asteraceae</taxon>
        <taxon>Asteroideae</taxon>
        <taxon>Heliantheae alliance</taxon>
        <taxon>Millerieae</taxon>
        <taxon>Smallanthus</taxon>
    </lineage>
</organism>
<evidence type="ECO:0000313" key="1">
    <source>
        <dbReference type="EMBL" id="KAI3819621.1"/>
    </source>
</evidence>
<comment type="caution">
    <text evidence="1">The sequence shown here is derived from an EMBL/GenBank/DDBJ whole genome shotgun (WGS) entry which is preliminary data.</text>
</comment>
<gene>
    <name evidence="1" type="ORF">L1987_13462</name>
</gene>
<dbReference type="Proteomes" id="UP001056120">
    <property type="component" value="Linkage Group LG04"/>
</dbReference>
<proteinExistence type="predicted"/>
<dbReference type="EMBL" id="CM042021">
    <property type="protein sequence ID" value="KAI3819621.1"/>
    <property type="molecule type" value="Genomic_DNA"/>
</dbReference>
<sequence>MKGQIHGLGRDILQTLKNQANSSLRTLGRTPVIIRYQTNMRYQVPFEALESTSPFWNSIKRTSAYIIVLSSYSAYVDIVFSGDAHAYEPQEKKLP</sequence>
<keyword evidence="2" id="KW-1185">Reference proteome</keyword>
<evidence type="ECO:0000313" key="2">
    <source>
        <dbReference type="Proteomes" id="UP001056120"/>
    </source>
</evidence>
<protein>
    <submittedName>
        <fullName evidence="1">Uncharacterized protein</fullName>
    </submittedName>
</protein>
<reference evidence="2" key="1">
    <citation type="journal article" date="2022" name="Mol. Ecol. Resour.">
        <title>The genomes of chicory, endive, great burdock and yacon provide insights into Asteraceae palaeo-polyploidization history and plant inulin production.</title>
        <authorList>
            <person name="Fan W."/>
            <person name="Wang S."/>
            <person name="Wang H."/>
            <person name="Wang A."/>
            <person name="Jiang F."/>
            <person name="Liu H."/>
            <person name="Zhao H."/>
            <person name="Xu D."/>
            <person name="Zhang Y."/>
        </authorList>
    </citation>
    <scope>NUCLEOTIDE SEQUENCE [LARGE SCALE GENOMIC DNA]</scope>
    <source>
        <strain evidence="2">cv. Yunnan</strain>
    </source>
</reference>
<reference evidence="1 2" key="2">
    <citation type="journal article" date="2022" name="Mol. Ecol. Resour.">
        <title>The genomes of chicory, endive, great burdock and yacon provide insights into Asteraceae paleo-polyploidization history and plant inulin production.</title>
        <authorList>
            <person name="Fan W."/>
            <person name="Wang S."/>
            <person name="Wang H."/>
            <person name="Wang A."/>
            <person name="Jiang F."/>
            <person name="Liu H."/>
            <person name="Zhao H."/>
            <person name="Xu D."/>
            <person name="Zhang Y."/>
        </authorList>
    </citation>
    <scope>NUCLEOTIDE SEQUENCE [LARGE SCALE GENOMIC DNA]</scope>
    <source>
        <strain evidence="2">cv. Yunnan</strain>
        <tissue evidence="1">Leaves</tissue>
    </source>
</reference>